<dbReference type="Proteomes" id="UP001185792">
    <property type="component" value="Unassembled WGS sequence"/>
</dbReference>
<accession>A0ABU4EWJ8</accession>
<dbReference type="EMBL" id="JAWLUM010000002">
    <property type="protein sequence ID" value="MDV7135012.1"/>
    <property type="molecule type" value="Genomic_DNA"/>
</dbReference>
<feature type="transmembrane region" description="Helical" evidence="1">
    <location>
        <begin position="240"/>
        <end position="260"/>
    </location>
</feature>
<reference evidence="2 3" key="1">
    <citation type="submission" date="2023-10" db="EMBL/GenBank/DDBJ databases">
        <title>Development of a sustainable strategy for remediation of hydrocarbon-contaminated territories based on the waste exchange concept.</title>
        <authorList>
            <person name="Krivoruchko A."/>
        </authorList>
    </citation>
    <scope>NUCLEOTIDE SEQUENCE [LARGE SCALE GENOMIC DNA]</scope>
    <source>
        <strain evidence="2 3">IEGM 1236</strain>
    </source>
</reference>
<gene>
    <name evidence="2" type="ORF">R4198_15005</name>
</gene>
<proteinExistence type="predicted"/>
<evidence type="ECO:0000313" key="3">
    <source>
        <dbReference type="Proteomes" id="UP001185792"/>
    </source>
</evidence>
<comment type="caution">
    <text evidence="2">The sequence shown here is derived from an EMBL/GenBank/DDBJ whole genome shotgun (WGS) entry which is preliminary data.</text>
</comment>
<evidence type="ECO:0008006" key="4">
    <source>
        <dbReference type="Google" id="ProtNLM"/>
    </source>
</evidence>
<keyword evidence="1" id="KW-0812">Transmembrane</keyword>
<protein>
    <recommendedName>
        <fullName evidence="4">Chemotaxis methyl-accepting receptor HlyB-like 4HB MCP domain-containing protein</fullName>
    </recommendedName>
</protein>
<keyword evidence="1" id="KW-1133">Transmembrane helix</keyword>
<evidence type="ECO:0000256" key="1">
    <source>
        <dbReference type="SAM" id="Phobius"/>
    </source>
</evidence>
<organism evidence="2 3">
    <name type="scientific">Williamsia marianensis</name>
    <dbReference type="NCBI Taxonomy" id="85044"/>
    <lineage>
        <taxon>Bacteria</taxon>
        <taxon>Bacillati</taxon>
        <taxon>Actinomycetota</taxon>
        <taxon>Actinomycetes</taxon>
        <taxon>Mycobacteriales</taxon>
        <taxon>Nocardiaceae</taxon>
        <taxon>Williamsia</taxon>
    </lineage>
</organism>
<keyword evidence="1" id="KW-0472">Membrane</keyword>
<feature type="transmembrane region" description="Helical" evidence="1">
    <location>
        <begin position="66"/>
        <end position="85"/>
    </location>
</feature>
<evidence type="ECO:0000313" key="2">
    <source>
        <dbReference type="EMBL" id="MDV7135012.1"/>
    </source>
</evidence>
<feature type="transmembrane region" description="Helical" evidence="1">
    <location>
        <begin position="442"/>
        <end position="466"/>
    </location>
</feature>
<sequence length="473" mass="51273">MTGGNASSLRTRLMHAEKPYSGRFRRPLFDRPAPLTRREVLSLTRERTQNPLTNMRELAWTSPGKLMIISLVLLISSVVVGWYSSDTLDDRTTTLENMIVQTEPLAEASQVLYSSLSIADAAANSAFISGGLEPPELRERYNDAVATAAHALIQSVSGAAMDNTEIRQDLTTLSAQIPVYTGLIESARINNRLGNPVGSAYLGEASNMMQEMILPAAERLYAERADAIGDSRTNFTNAPWGVYTALMLLLAAMIAAHLYVAKRSRRRFNLGLLVGIGCVLIGLLWLLVGGLLSVNSTANAENRGAVPLRELTQARILTQQARSDETLSLVRRGDQQELESGYAKAVAQIDTVLTDYREDERKDVAEDSVSDAIDALALWRDAHAAILERTNAGDFNGATAIAVGDNPDGSAAAYSRLDTALVDGITDTRNTFRDDINTARVVIGYAGLGIMLLGIAAGIAAFVGIFPRIREYR</sequence>
<name>A0ABU4EWJ8_WILMA</name>
<feature type="transmembrane region" description="Helical" evidence="1">
    <location>
        <begin position="272"/>
        <end position="294"/>
    </location>
</feature>
<keyword evidence="3" id="KW-1185">Reference proteome</keyword>